<dbReference type="InterPro" id="IPR001763">
    <property type="entry name" value="Rhodanese-like_dom"/>
</dbReference>
<dbReference type="UniPathway" id="UPA00047">
    <property type="reaction ID" value="UER00058"/>
</dbReference>
<dbReference type="GO" id="GO:0009098">
    <property type="term" value="P:L-leucine biosynthetic process"/>
    <property type="evidence" value="ECO:0007669"/>
    <property type="project" value="UniProtKB-UniPathway"/>
</dbReference>
<dbReference type="GO" id="GO:0052656">
    <property type="term" value="F:L-isoleucine-2-oxoglutarate transaminase activity"/>
    <property type="evidence" value="ECO:0007669"/>
    <property type="project" value="RHEA"/>
</dbReference>
<dbReference type="InterPro" id="IPR043131">
    <property type="entry name" value="BCAT-like_N"/>
</dbReference>
<dbReference type="NCBIfam" id="NF009897">
    <property type="entry name" value="PRK13357.1"/>
    <property type="match status" value="1"/>
</dbReference>
<evidence type="ECO:0000256" key="3">
    <source>
        <dbReference type="ARBA" id="ARBA00004931"/>
    </source>
</evidence>
<dbReference type="Proteomes" id="UP000261087">
    <property type="component" value="Unassembled WGS sequence"/>
</dbReference>
<evidence type="ECO:0000259" key="16">
    <source>
        <dbReference type="PROSITE" id="PS50206"/>
    </source>
</evidence>
<protein>
    <recommendedName>
        <fullName evidence="6">branched-chain-amino-acid transaminase</fullName>
        <ecNumber evidence="6">2.6.1.42</ecNumber>
    </recommendedName>
</protein>
<evidence type="ECO:0000256" key="9">
    <source>
        <dbReference type="ARBA" id="ARBA00022679"/>
    </source>
</evidence>
<gene>
    <name evidence="17" type="ORF">DXB31_05550</name>
</gene>
<keyword evidence="8" id="KW-0028">Amino-acid biosynthesis</keyword>
<evidence type="ECO:0000256" key="11">
    <source>
        <dbReference type="ARBA" id="ARBA00023304"/>
    </source>
</evidence>
<keyword evidence="11" id="KW-0100">Branched-chain amino acid biosynthesis</keyword>
<comment type="pathway">
    <text evidence="4">Amino-acid biosynthesis; L-leucine biosynthesis; L-leucine from 3-methyl-2-oxobutanoate: step 4/4.</text>
</comment>
<evidence type="ECO:0000313" key="17">
    <source>
        <dbReference type="EMBL" id="RGO10494.1"/>
    </source>
</evidence>
<comment type="catalytic activity">
    <reaction evidence="13">
        <text>L-isoleucine + 2-oxoglutarate = (S)-3-methyl-2-oxopentanoate + L-glutamate</text>
        <dbReference type="Rhea" id="RHEA:24801"/>
        <dbReference type="ChEBI" id="CHEBI:16810"/>
        <dbReference type="ChEBI" id="CHEBI:29985"/>
        <dbReference type="ChEBI" id="CHEBI:35146"/>
        <dbReference type="ChEBI" id="CHEBI:58045"/>
        <dbReference type="EC" id="2.6.1.42"/>
    </reaction>
</comment>
<dbReference type="EMBL" id="QSVF01000010">
    <property type="protein sequence ID" value="RGO10494.1"/>
    <property type="molecule type" value="Genomic_DNA"/>
</dbReference>
<dbReference type="Gene3D" id="3.30.470.10">
    <property type="match status" value="1"/>
</dbReference>
<dbReference type="InterPro" id="IPR001544">
    <property type="entry name" value="Aminotrans_IV"/>
</dbReference>
<feature type="modified residue" description="N6-(pyridoxal phosphate)lysine" evidence="15">
    <location>
        <position position="194"/>
    </location>
</feature>
<evidence type="ECO:0000256" key="12">
    <source>
        <dbReference type="ARBA" id="ARBA00048212"/>
    </source>
</evidence>
<comment type="catalytic activity">
    <reaction evidence="14">
        <text>L-leucine + 2-oxoglutarate = 4-methyl-2-oxopentanoate + L-glutamate</text>
        <dbReference type="Rhea" id="RHEA:18321"/>
        <dbReference type="ChEBI" id="CHEBI:16810"/>
        <dbReference type="ChEBI" id="CHEBI:17865"/>
        <dbReference type="ChEBI" id="CHEBI:29985"/>
        <dbReference type="ChEBI" id="CHEBI:57427"/>
        <dbReference type="EC" id="2.6.1.42"/>
    </reaction>
</comment>
<name>A0A3E5FQF7_9FIRM</name>
<evidence type="ECO:0000256" key="15">
    <source>
        <dbReference type="PIRSR" id="PIRSR006468-1"/>
    </source>
</evidence>
<dbReference type="GO" id="GO:0009097">
    <property type="term" value="P:isoleucine biosynthetic process"/>
    <property type="evidence" value="ECO:0007669"/>
    <property type="project" value="UniProtKB-UniPathway"/>
</dbReference>
<comment type="catalytic activity">
    <reaction evidence="12">
        <text>L-valine + 2-oxoglutarate = 3-methyl-2-oxobutanoate + L-glutamate</text>
        <dbReference type="Rhea" id="RHEA:24813"/>
        <dbReference type="ChEBI" id="CHEBI:11851"/>
        <dbReference type="ChEBI" id="CHEBI:16810"/>
        <dbReference type="ChEBI" id="CHEBI:29985"/>
        <dbReference type="ChEBI" id="CHEBI:57762"/>
        <dbReference type="EC" id="2.6.1.42"/>
    </reaction>
</comment>
<proteinExistence type="inferred from homology"/>
<evidence type="ECO:0000256" key="6">
    <source>
        <dbReference type="ARBA" id="ARBA00013053"/>
    </source>
</evidence>
<dbReference type="GO" id="GO:0052655">
    <property type="term" value="F:L-valine-2-oxoglutarate transaminase activity"/>
    <property type="evidence" value="ECO:0007669"/>
    <property type="project" value="RHEA"/>
</dbReference>
<reference evidence="17 18" key="1">
    <citation type="submission" date="2018-08" db="EMBL/GenBank/DDBJ databases">
        <title>A genome reference for cultivated species of the human gut microbiota.</title>
        <authorList>
            <person name="Zou Y."/>
            <person name="Xue W."/>
            <person name="Luo G."/>
        </authorList>
    </citation>
    <scope>NUCLEOTIDE SEQUENCE [LARGE SCALE GENOMIC DNA]</scope>
    <source>
        <strain evidence="17 18">OM02-6</strain>
    </source>
</reference>
<dbReference type="InterPro" id="IPR043132">
    <property type="entry name" value="BCAT-like_C"/>
</dbReference>
<comment type="pathway">
    <text evidence="3">Amino-acid biosynthesis; L-valine biosynthesis; L-valine from pyruvate: step 4/4.</text>
</comment>
<evidence type="ECO:0000256" key="1">
    <source>
        <dbReference type="ARBA" id="ARBA00001933"/>
    </source>
</evidence>
<dbReference type="UniPathway" id="UPA00049">
    <property type="reaction ID" value="UER00062"/>
</dbReference>
<evidence type="ECO:0000256" key="2">
    <source>
        <dbReference type="ARBA" id="ARBA00004824"/>
    </source>
</evidence>
<dbReference type="RefSeq" id="WP_117604825.1">
    <property type="nucleotide sequence ID" value="NZ_CAXVJN010000031.1"/>
</dbReference>
<dbReference type="EC" id="2.6.1.42" evidence="6"/>
<keyword evidence="10" id="KW-0663">Pyridoxal phosphate</keyword>
<evidence type="ECO:0000256" key="7">
    <source>
        <dbReference type="ARBA" id="ARBA00022576"/>
    </source>
</evidence>
<keyword evidence="9 17" id="KW-0808">Transferase</keyword>
<evidence type="ECO:0000256" key="4">
    <source>
        <dbReference type="ARBA" id="ARBA00005072"/>
    </source>
</evidence>
<comment type="caution">
    <text evidence="17">The sequence shown here is derived from an EMBL/GenBank/DDBJ whole genome shotgun (WGS) entry which is preliminary data.</text>
</comment>
<dbReference type="InterPro" id="IPR033939">
    <property type="entry name" value="BCAT_family"/>
</dbReference>
<comment type="pathway">
    <text evidence="2">Amino-acid biosynthesis; L-isoleucine biosynthesis; L-isoleucine from 2-oxobutanoate: step 4/4.</text>
</comment>
<dbReference type="PANTHER" id="PTHR11825:SF44">
    <property type="entry name" value="BRANCHED-CHAIN-AMINO-ACID AMINOTRANSFERASE"/>
    <property type="match status" value="1"/>
</dbReference>
<evidence type="ECO:0000256" key="14">
    <source>
        <dbReference type="ARBA" id="ARBA00049229"/>
    </source>
</evidence>
<dbReference type="Pfam" id="PF01063">
    <property type="entry name" value="Aminotran_4"/>
    <property type="match status" value="1"/>
</dbReference>
<dbReference type="InterPro" id="IPR036038">
    <property type="entry name" value="Aminotransferase-like"/>
</dbReference>
<keyword evidence="7 17" id="KW-0032">Aminotransferase</keyword>
<dbReference type="NCBIfam" id="TIGR01123">
    <property type="entry name" value="ilvE_II"/>
    <property type="match status" value="1"/>
</dbReference>
<dbReference type="GO" id="GO:0052654">
    <property type="term" value="F:L-leucine-2-oxoglutarate transaminase activity"/>
    <property type="evidence" value="ECO:0007669"/>
    <property type="project" value="RHEA"/>
</dbReference>
<comment type="cofactor">
    <cofactor evidence="1">
        <name>pyridoxal 5'-phosphate</name>
        <dbReference type="ChEBI" id="CHEBI:597326"/>
    </cofactor>
</comment>
<dbReference type="InterPro" id="IPR005786">
    <property type="entry name" value="B_amino_transII"/>
</dbReference>
<accession>A0A3E5FQF7</accession>
<dbReference type="PROSITE" id="PS50206">
    <property type="entry name" value="RHODANESE_3"/>
    <property type="match status" value="1"/>
</dbReference>
<feature type="domain" description="Rhodanese" evidence="16">
    <location>
        <begin position="195"/>
        <end position="236"/>
    </location>
</feature>
<evidence type="ECO:0000256" key="8">
    <source>
        <dbReference type="ARBA" id="ARBA00022605"/>
    </source>
</evidence>
<dbReference type="UniPathway" id="UPA00048">
    <property type="reaction ID" value="UER00073"/>
</dbReference>
<evidence type="ECO:0000256" key="5">
    <source>
        <dbReference type="ARBA" id="ARBA00009320"/>
    </source>
</evidence>
<evidence type="ECO:0000313" key="18">
    <source>
        <dbReference type="Proteomes" id="UP000261087"/>
    </source>
</evidence>
<sequence length="354" mass="40039">MEIKIERAKTLKEKPDQNNLGFGTYFTDHMFMMDYTEGIGWHDARIVPYAPIAMDPATMVLHYAQETFEGLKAYRNPKGEITLFRPEMNARRMINSNKRICMAELPEDMFVEAVEAIVKYEQDWIPTAKDTSLYIRPFMFASEASVGVHPAKSYTFVIILSPVGSYYPEGVNPVKIWVEDEYVRAVKGGTGFTKCGGNYAASIAAQVKAESHGYTQVLWLDGVHRKYVEEVGTMNVMFLINDTVVTAPLEGSVLPGVTRDSIIHILKDWGYKVEERELSIDELMEAGRNGELKEAFGTGTAAVISPVGQLYYKGEEIVINDFKTGELTQKLYDTLTGIQWGRLEDKYGWVRYIK</sequence>
<dbReference type="CDD" id="cd01557">
    <property type="entry name" value="BCAT_beta_family"/>
    <property type="match status" value="1"/>
</dbReference>
<evidence type="ECO:0000256" key="10">
    <source>
        <dbReference type="ARBA" id="ARBA00022898"/>
    </source>
</evidence>
<dbReference type="PIRSF" id="PIRSF006468">
    <property type="entry name" value="BCAT1"/>
    <property type="match status" value="1"/>
</dbReference>
<dbReference type="AlphaFoldDB" id="A0A3E5FQF7"/>
<dbReference type="PANTHER" id="PTHR11825">
    <property type="entry name" value="SUBGROUP IIII AMINOTRANSFERASE"/>
    <property type="match status" value="1"/>
</dbReference>
<dbReference type="GO" id="GO:0009099">
    <property type="term" value="P:L-valine biosynthetic process"/>
    <property type="evidence" value="ECO:0007669"/>
    <property type="project" value="UniProtKB-UniPathway"/>
</dbReference>
<organism evidence="17 18">
    <name type="scientific">Thomasclavelia spiroformis</name>
    <dbReference type="NCBI Taxonomy" id="29348"/>
    <lineage>
        <taxon>Bacteria</taxon>
        <taxon>Bacillati</taxon>
        <taxon>Bacillota</taxon>
        <taxon>Erysipelotrichia</taxon>
        <taxon>Erysipelotrichales</taxon>
        <taxon>Coprobacillaceae</taxon>
        <taxon>Thomasclavelia</taxon>
    </lineage>
</organism>
<dbReference type="SUPFAM" id="SSF56752">
    <property type="entry name" value="D-aminoacid aminotransferase-like PLP-dependent enzymes"/>
    <property type="match status" value="1"/>
</dbReference>
<dbReference type="Gene3D" id="3.20.10.10">
    <property type="entry name" value="D-amino Acid Aminotransferase, subunit A, domain 2"/>
    <property type="match status" value="1"/>
</dbReference>
<evidence type="ECO:0000256" key="13">
    <source>
        <dbReference type="ARBA" id="ARBA00048798"/>
    </source>
</evidence>
<comment type="similarity">
    <text evidence="5">Belongs to the class-IV pyridoxal-phosphate-dependent aminotransferase family.</text>
</comment>